<protein>
    <recommendedName>
        <fullName evidence="3">DUF2479 domain-containing protein</fullName>
    </recommendedName>
</protein>
<organism evidence="1 2">
    <name type="scientific">Lysinibacillus irui</name>
    <dbReference type="NCBI Taxonomy" id="2998077"/>
    <lineage>
        <taxon>Bacteria</taxon>
        <taxon>Bacillati</taxon>
        <taxon>Bacillota</taxon>
        <taxon>Bacilli</taxon>
        <taxon>Bacillales</taxon>
        <taxon>Bacillaceae</taxon>
        <taxon>Lysinibacillus</taxon>
    </lineage>
</organism>
<keyword evidence="2" id="KW-1185">Reference proteome</keyword>
<dbReference type="Proteomes" id="UP001289615">
    <property type="component" value="Unassembled WGS sequence"/>
</dbReference>
<proteinExistence type="predicted"/>
<evidence type="ECO:0008006" key="3">
    <source>
        <dbReference type="Google" id="ProtNLM"/>
    </source>
</evidence>
<accession>A0ABU5NJE9</accession>
<sequence>MTVYTMNKLLYSRIDGTTSNAPIGKSANLYFSDYVGTEPGIPSDIVVNISVYSGAGTTNTPAYAVVKMIGESGEVLFEDGFYQSGVSMLTGNLDFRIPVPLGTKYFICEARIYGYYAGRFVYNGNAKFTLKEMTYSAPVIEPKIVEIDITTSTGQFFTRIVRAFETIKTAVMKVFESKAIIEAQKVNYSHVESLHAAATRHALLTTTTKGNRISTIAFTNVKTTTSSISKPIVSHSVYRNNHSRVITSTMKDVLTHSERASFAVRRVKSHVKSAGSFSEASFIDSRFNKAVVSQVKPIVHEVVSVPIIKLTLNDVTTTRTVAARNMKYAIGGNGQAGDGYSYTYIPVTLKSGRIKQMLFAISTGTSFGGSIEVGYAYSKTYQPTAYQKYTANYANAYTVFIEDIPDDVQYLVLKLTAAGISSNSVYAAPIEIGSTTRTLGVINRVYYKDDTINRTMTLGFDVQAPFHAYIYPVISRNDIRDVDGDLLIAKEGATEYSQTNEIDYGDDVTGTQRFYTRQVFTSFSTFTRNHLTFIEHLPINAVVEKVTKEVISYIPAITSKTTTHKIGTAAVSSATVSIKTTTSIEPVVHAESFIEPSRSASVITRAKEAVPTSHTESILSHSAVRLATHAKSLVESISSHATIKVAARSEKIEVTVTSEMSDLGSESDVIKKIKRTSESSVVSISSNSVSSRHQNVLLSSYMRPFITTASQSEAQFTTVMSGVSAIVADVIHIKKKTYTVTTSIAAVGTNIANSKQGTQTVASQVQQISTETNKSELRIVNSQLQTIISSAERSISKHTPIISYVEAIKTSVQASKSFEIIVASYIGKIDSTVKTKMGVFTYVLTSTVKPIKTSSAYSIPNQMPEAYLQEEDIAVVELEIVEIVPYLAAEIIYPLEVEDDVIDW</sequence>
<evidence type="ECO:0000313" key="1">
    <source>
        <dbReference type="EMBL" id="MEA0976149.1"/>
    </source>
</evidence>
<dbReference type="EMBL" id="JAXUIA010000003">
    <property type="protein sequence ID" value="MEA0976149.1"/>
    <property type="molecule type" value="Genomic_DNA"/>
</dbReference>
<reference evidence="1 2" key="1">
    <citation type="submission" date="2023-12" db="EMBL/GenBank/DDBJ databases">
        <title>Genome comparison identifies genes involved in endophytic behavior of Lysinibacillus irui and provides insights into its role as a plant-growth promoting bacterium.</title>
        <authorList>
            <person name="Hilario S."/>
            <person name="Matos I."/>
            <person name="Goncalves M.F.M."/>
            <person name="Pardo C.A."/>
            <person name="Santos M.J."/>
        </authorList>
    </citation>
    <scope>NUCLEOTIDE SEQUENCE [LARGE SCALE GENOMIC DNA]</scope>
    <source>
        <strain evidence="1 2">B3</strain>
    </source>
</reference>
<dbReference type="RefSeq" id="WP_322611171.1">
    <property type="nucleotide sequence ID" value="NZ_JAXLNX010000006.1"/>
</dbReference>
<evidence type="ECO:0000313" key="2">
    <source>
        <dbReference type="Proteomes" id="UP001289615"/>
    </source>
</evidence>
<gene>
    <name evidence="1" type="ORF">U6C28_07525</name>
</gene>
<comment type="caution">
    <text evidence="1">The sequence shown here is derived from an EMBL/GenBank/DDBJ whole genome shotgun (WGS) entry which is preliminary data.</text>
</comment>
<name>A0ABU5NJE9_9BACI</name>